<name>A0ACD5G617_9SPIR</name>
<sequence length="355" mass="39206">MIKGNTFILILVTTMFVSCKFYGSDDTNKKNTSLSGATLGIDNIGSVILEQDGNKKGDTTNSKVALAQVTDHANSKLMLADDPDSSVSKYDQENTTGKLNEEDMDKLKTFFGKTIKYQGTLDSIYNKYTRSYNTIATYSGCADYGIECFSEGPSARRSQALTNLENNQLDKEYSKLNKMLKQAATGYDDNTLNSAINKYKEVIKRAKEAENNIEKENNYVETKKAGEEKKKKNLDNLKTVKDVLSVSEKTIETASVAYANAFAVIVSRLSSAEFITAVNEFKEAAEKYANGNKGDHAVDVIVGAIAGIAFDNENRFQRAKMFANKEKGAEVDKMIAAIEKLRATYTAVKPKNKDK</sequence>
<evidence type="ECO:0000313" key="1">
    <source>
        <dbReference type="EMBL" id="XOU08968.1"/>
    </source>
</evidence>
<organism evidence="1 2">
    <name type="scientific">Borreliella americana</name>
    <dbReference type="NCBI Taxonomy" id="478807"/>
    <lineage>
        <taxon>Bacteria</taxon>
        <taxon>Pseudomonadati</taxon>
        <taxon>Spirochaetota</taxon>
        <taxon>Spirochaetia</taxon>
        <taxon>Spirochaetales</taxon>
        <taxon>Borreliaceae</taxon>
        <taxon>Borreliella</taxon>
    </lineage>
</organism>
<keyword evidence="2" id="KW-1185">Reference proteome</keyword>
<accession>A0ACD5G617</accession>
<proteinExistence type="predicted"/>
<keyword evidence="1" id="KW-0614">Plasmid</keyword>
<dbReference type="EMBL" id="CP179253">
    <property type="protein sequence ID" value="XOU08968.1"/>
    <property type="molecule type" value="Genomic_DNA"/>
</dbReference>
<reference evidence="1" key="1">
    <citation type="submission" date="2024-11" db="EMBL/GenBank/DDBJ databases">
        <title>Sequencing of Borrelia variable plasmids from multiple Borrelia sensu lato isolates.</title>
        <authorList>
            <person name="Mongodin E.F."/>
            <person name="Rudenko N."/>
            <person name="Fraser C.M."/>
            <person name="Schutzer S."/>
            <person name="Luft B."/>
            <person name="Morgan R."/>
            <person name="Casjens S."/>
            <person name="Qiu W."/>
        </authorList>
    </citation>
    <scope>NUCLEOTIDE SEQUENCE</scope>
    <source>
        <strain evidence="1">SCW30h</strain>
    </source>
</reference>
<geneLocation type="plasmid" evidence="1 2">
    <name>lp38</name>
</geneLocation>
<dbReference type="Proteomes" id="UP001305925">
    <property type="component" value="Plasmid lp38"/>
</dbReference>
<gene>
    <name evidence="1" type="ORF">QIA00_05255</name>
</gene>
<protein>
    <submittedName>
        <fullName evidence="1">Uncharacterized protein</fullName>
    </submittedName>
</protein>
<evidence type="ECO:0000313" key="2">
    <source>
        <dbReference type="Proteomes" id="UP001305925"/>
    </source>
</evidence>